<dbReference type="SMART" id="SM00317">
    <property type="entry name" value="SET"/>
    <property type="match status" value="1"/>
</dbReference>
<evidence type="ECO:0000256" key="7">
    <source>
        <dbReference type="ARBA" id="ARBA00022833"/>
    </source>
</evidence>
<evidence type="ECO:0000256" key="5">
    <source>
        <dbReference type="ARBA" id="ARBA00022691"/>
    </source>
</evidence>
<evidence type="ECO:0000256" key="2">
    <source>
        <dbReference type="ARBA" id="ARBA00022454"/>
    </source>
</evidence>
<evidence type="ECO:0000256" key="3">
    <source>
        <dbReference type="ARBA" id="ARBA00022603"/>
    </source>
</evidence>
<keyword evidence="5" id="KW-0949">S-adenosyl-L-methionine</keyword>
<protein>
    <submittedName>
        <fullName evidence="10">Probable histone-lysine N-methyltransferase set-23</fullName>
    </submittedName>
</protein>
<keyword evidence="3" id="KW-0489">Methyltransferase</keyword>
<keyword evidence="9" id="KW-1185">Reference proteome</keyword>
<dbReference type="PANTHER" id="PTHR46223">
    <property type="entry name" value="HISTONE-LYSINE N-METHYLTRANSFERASE SUV39H"/>
    <property type="match status" value="1"/>
</dbReference>
<dbReference type="GeneID" id="131804264"/>
<dbReference type="InterPro" id="IPR050973">
    <property type="entry name" value="H3K9_Histone-Lys_N-MTase"/>
</dbReference>
<sequence length="278" mass="31869">MEYNFIDDYEHINSEVEYILENVLSEDTLQSSSPESKQLVDLFNTLLLNKCSCKECNNYLCTHGCSYEPDLESKELMISRDNFSDLLYECTSLCSCKTKTCCNRLVQYGPRKDLKIIFSKKYQSYGIITTRDIPRGAFICEYAGELLTREEAMKRVYENKKQGRMNYVLCLKESLNGPHLDVTNNGGFTIIVDPAKRGNIGRYLNHSCNPNCQIFSVRVDSPIPKIGIFAKRFIKSGEELCFHYNEGRKCSPQSSFEDRILCLCKSEVCESFLPNADI</sequence>
<keyword evidence="4" id="KW-0808">Transferase</keyword>
<feature type="domain" description="SET" evidence="8">
    <location>
        <begin position="112"/>
        <end position="245"/>
    </location>
</feature>
<organism evidence="9 10">
    <name type="scientific">Musca domestica</name>
    <name type="common">House fly</name>
    <dbReference type="NCBI Taxonomy" id="7370"/>
    <lineage>
        <taxon>Eukaryota</taxon>
        <taxon>Metazoa</taxon>
        <taxon>Ecdysozoa</taxon>
        <taxon>Arthropoda</taxon>
        <taxon>Hexapoda</taxon>
        <taxon>Insecta</taxon>
        <taxon>Pterygota</taxon>
        <taxon>Neoptera</taxon>
        <taxon>Endopterygota</taxon>
        <taxon>Diptera</taxon>
        <taxon>Brachycera</taxon>
        <taxon>Muscomorpha</taxon>
        <taxon>Muscoidea</taxon>
        <taxon>Muscidae</taxon>
        <taxon>Musca</taxon>
    </lineage>
</organism>
<proteinExistence type="predicted"/>
<comment type="subcellular location">
    <subcellularLocation>
        <location evidence="1">Chromosome</location>
    </subcellularLocation>
</comment>
<evidence type="ECO:0000313" key="9">
    <source>
        <dbReference type="Proteomes" id="UP001652621"/>
    </source>
</evidence>
<dbReference type="InterPro" id="IPR046341">
    <property type="entry name" value="SET_dom_sf"/>
</dbReference>
<dbReference type="RefSeq" id="XP_058982842.1">
    <property type="nucleotide sequence ID" value="XM_059126859.1"/>
</dbReference>
<gene>
    <name evidence="10" type="primary">LOC131804264</name>
</gene>
<keyword evidence="2" id="KW-0158">Chromosome</keyword>
<keyword evidence="6" id="KW-0479">Metal-binding</keyword>
<dbReference type="Proteomes" id="UP001652621">
    <property type="component" value="Unplaced"/>
</dbReference>
<reference evidence="10" key="1">
    <citation type="submission" date="2025-08" db="UniProtKB">
        <authorList>
            <consortium name="RefSeq"/>
        </authorList>
    </citation>
    <scope>IDENTIFICATION</scope>
    <source>
        <strain evidence="10">Aabys</strain>
        <tissue evidence="10">Whole body</tissue>
    </source>
</reference>
<dbReference type="SUPFAM" id="SSF82199">
    <property type="entry name" value="SET domain"/>
    <property type="match status" value="1"/>
</dbReference>
<dbReference type="PROSITE" id="PS50280">
    <property type="entry name" value="SET"/>
    <property type="match status" value="1"/>
</dbReference>
<accession>A0ABM3VAM6</accession>
<evidence type="ECO:0000313" key="10">
    <source>
        <dbReference type="RefSeq" id="XP_058982842.1"/>
    </source>
</evidence>
<keyword evidence="7" id="KW-0862">Zinc</keyword>
<evidence type="ECO:0000256" key="4">
    <source>
        <dbReference type="ARBA" id="ARBA00022679"/>
    </source>
</evidence>
<dbReference type="Pfam" id="PF00856">
    <property type="entry name" value="SET"/>
    <property type="match status" value="1"/>
</dbReference>
<name>A0ABM3VAM6_MUSDO</name>
<dbReference type="Gene3D" id="2.170.270.10">
    <property type="entry name" value="SET domain"/>
    <property type="match status" value="1"/>
</dbReference>
<dbReference type="InterPro" id="IPR001214">
    <property type="entry name" value="SET_dom"/>
</dbReference>
<evidence type="ECO:0000256" key="6">
    <source>
        <dbReference type="ARBA" id="ARBA00022723"/>
    </source>
</evidence>
<dbReference type="PANTHER" id="PTHR46223:SF3">
    <property type="entry name" value="HISTONE-LYSINE N-METHYLTRANSFERASE SET-23"/>
    <property type="match status" value="1"/>
</dbReference>
<evidence type="ECO:0000256" key="1">
    <source>
        <dbReference type="ARBA" id="ARBA00004286"/>
    </source>
</evidence>
<evidence type="ECO:0000259" key="8">
    <source>
        <dbReference type="PROSITE" id="PS50280"/>
    </source>
</evidence>